<sequence>MIKLNEWIYDLTASEYERKLLKESIDKLAYDNNPEYEELEELLEEVKSAIDAQDEEALLKSDLWEVDVNLEKVNEKELVVNTLRAAGYQVEESNVSSSLYAINDNGDEIRIADHKRPAIVEGNFAIHEHEEGLVIDSIEVMSDVLIANGFGKLDKGVTLYLWKS</sequence>
<evidence type="ECO:0000313" key="1">
    <source>
        <dbReference type="EMBL" id="MDW0113747.1"/>
    </source>
</evidence>
<organism evidence="1 2">
    <name type="scientific">Sporosarcina saromensis</name>
    <dbReference type="NCBI Taxonomy" id="359365"/>
    <lineage>
        <taxon>Bacteria</taxon>
        <taxon>Bacillati</taxon>
        <taxon>Bacillota</taxon>
        <taxon>Bacilli</taxon>
        <taxon>Bacillales</taxon>
        <taxon>Caryophanaceae</taxon>
        <taxon>Sporosarcina</taxon>
    </lineage>
</organism>
<reference evidence="1 2" key="1">
    <citation type="submission" date="2023-06" db="EMBL/GenBank/DDBJ databases">
        <title>Sporosarcina sp. nov., isolated from Korean traditional fermented seafood 'Jeotgal'.</title>
        <authorList>
            <person name="Yang A.I."/>
            <person name="Shin N.-R."/>
        </authorList>
    </citation>
    <scope>NUCLEOTIDE SEQUENCE [LARGE SCALE GENOMIC DNA]</scope>
    <source>
        <strain evidence="1 2">KCTC13119</strain>
    </source>
</reference>
<dbReference type="RefSeq" id="WP_317944286.1">
    <property type="nucleotide sequence ID" value="NZ_JAUBDI010000010.1"/>
</dbReference>
<keyword evidence="2" id="KW-1185">Reference proteome</keyword>
<gene>
    <name evidence="1" type="ORF">QT711_11165</name>
</gene>
<accession>A0ABU4GBK4</accession>
<dbReference type="Proteomes" id="UP001282284">
    <property type="component" value="Unassembled WGS sequence"/>
</dbReference>
<proteinExistence type="predicted"/>
<protein>
    <recommendedName>
        <fullName evidence="3">Phage protein</fullName>
    </recommendedName>
</protein>
<comment type="caution">
    <text evidence="1">The sequence shown here is derived from an EMBL/GenBank/DDBJ whole genome shotgun (WGS) entry which is preliminary data.</text>
</comment>
<dbReference type="EMBL" id="JAUBDI010000010">
    <property type="protein sequence ID" value="MDW0113747.1"/>
    <property type="molecule type" value="Genomic_DNA"/>
</dbReference>
<evidence type="ECO:0000313" key="2">
    <source>
        <dbReference type="Proteomes" id="UP001282284"/>
    </source>
</evidence>
<evidence type="ECO:0008006" key="3">
    <source>
        <dbReference type="Google" id="ProtNLM"/>
    </source>
</evidence>
<name>A0ABU4GBK4_9BACL</name>